<evidence type="ECO:0000313" key="8">
    <source>
        <dbReference type="EMBL" id="HHE04688.1"/>
    </source>
</evidence>
<feature type="transmembrane region" description="Helical" evidence="7">
    <location>
        <begin position="38"/>
        <end position="56"/>
    </location>
</feature>
<dbReference type="PANTHER" id="PTHR30477">
    <property type="entry name" value="ABC-TRANSPORTER METAL-BINDING PROTEIN"/>
    <property type="match status" value="1"/>
</dbReference>
<feature type="transmembrane region" description="Helical" evidence="7">
    <location>
        <begin position="132"/>
        <end position="150"/>
    </location>
</feature>
<keyword evidence="5 7" id="KW-0472">Membrane</keyword>
<comment type="subcellular location">
    <subcellularLocation>
        <location evidence="6">Cell membrane</location>
        <topology evidence="6">Multi-pass membrane protein</topology>
    </subcellularLocation>
    <subcellularLocation>
        <location evidence="1">Membrane</location>
        <topology evidence="1">Multi-pass membrane protein</topology>
    </subcellularLocation>
</comment>
<evidence type="ECO:0000256" key="1">
    <source>
        <dbReference type="ARBA" id="ARBA00004141"/>
    </source>
</evidence>
<feature type="transmembrane region" description="Helical" evidence="7">
    <location>
        <begin position="62"/>
        <end position="80"/>
    </location>
</feature>
<dbReference type="Proteomes" id="UP000886110">
    <property type="component" value="Unassembled WGS sequence"/>
</dbReference>
<reference evidence="8" key="1">
    <citation type="journal article" date="2020" name="mSystems">
        <title>Genome- and Community-Level Interaction Insights into Carbon Utilization and Element Cycling Functions of Hydrothermarchaeota in Hydrothermal Sediment.</title>
        <authorList>
            <person name="Zhou Z."/>
            <person name="Liu Y."/>
            <person name="Xu W."/>
            <person name="Pan J."/>
            <person name="Luo Z.H."/>
            <person name="Li M."/>
        </authorList>
    </citation>
    <scope>NUCLEOTIDE SEQUENCE [LARGE SCALE GENOMIC DNA]</scope>
    <source>
        <strain evidence="8">HyVt-74</strain>
    </source>
</reference>
<dbReference type="Gene3D" id="1.10.3470.10">
    <property type="entry name" value="ABC transporter involved in vitamin B12 uptake, BtuC"/>
    <property type="match status" value="1"/>
</dbReference>
<evidence type="ECO:0000256" key="6">
    <source>
        <dbReference type="RuleBase" id="RU003943"/>
    </source>
</evidence>
<evidence type="ECO:0000256" key="3">
    <source>
        <dbReference type="ARBA" id="ARBA00022692"/>
    </source>
</evidence>
<protein>
    <submittedName>
        <fullName evidence="8">Metal ABC transporter permease</fullName>
    </submittedName>
</protein>
<organism evidence="8">
    <name type="scientific">candidate division WOR-3 bacterium</name>
    <dbReference type="NCBI Taxonomy" id="2052148"/>
    <lineage>
        <taxon>Bacteria</taxon>
        <taxon>Bacteria division WOR-3</taxon>
    </lineage>
</organism>
<keyword evidence="6" id="KW-0813">Transport</keyword>
<comment type="caution">
    <text evidence="8">The sequence shown here is derived from an EMBL/GenBank/DDBJ whole genome shotgun (WGS) entry which is preliminary data.</text>
</comment>
<keyword evidence="4 7" id="KW-1133">Transmembrane helix</keyword>
<sequence length="176" mass="19127">MPEILQFAFMKNALFASLIVGIICSLAGVVVILKGLSFMGGGIAHASFAGVMLALLIGSDPFLFSLAFSVIAALLIGYTGRKGGFKLDTPIGIMYSFTMALAILFIGLMKRYDARVMNFLFGSVLSVSPKDLWLLLINGVIMILFFSFFYKELKFTIFDEELASVSGIPSAFISYL</sequence>
<dbReference type="GO" id="GO:0055085">
    <property type="term" value="P:transmembrane transport"/>
    <property type="evidence" value="ECO:0007669"/>
    <property type="project" value="InterPro"/>
</dbReference>
<feature type="transmembrane region" description="Helical" evidence="7">
    <location>
        <begin position="92"/>
        <end position="112"/>
    </location>
</feature>
<comment type="similarity">
    <text evidence="2 6">Belongs to the ABC-3 integral membrane protein family.</text>
</comment>
<dbReference type="SUPFAM" id="SSF81345">
    <property type="entry name" value="ABC transporter involved in vitamin B12 uptake, BtuC"/>
    <property type="match status" value="1"/>
</dbReference>
<feature type="non-terminal residue" evidence="8">
    <location>
        <position position="176"/>
    </location>
</feature>
<dbReference type="AlphaFoldDB" id="A0A7C5H8U3"/>
<dbReference type="EMBL" id="DRTB01000095">
    <property type="protein sequence ID" value="HHE04688.1"/>
    <property type="molecule type" value="Genomic_DNA"/>
</dbReference>
<evidence type="ECO:0000256" key="4">
    <source>
        <dbReference type="ARBA" id="ARBA00022989"/>
    </source>
</evidence>
<gene>
    <name evidence="8" type="ORF">ENL19_01340</name>
</gene>
<dbReference type="Pfam" id="PF00950">
    <property type="entry name" value="ABC-3"/>
    <property type="match status" value="1"/>
</dbReference>
<dbReference type="PANTHER" id="PTHR30477:SF0">
    <property type="entry name" value="METAL TRANSPORT SYSTEM MEMBRANE PROTEIN TM_0125-RELATED"/>
    <property type="match status" value="1"/>
</dbReference>
<accession>A0A7C5H8U3</accession>
<evidence type="ECO:0000256" key="5">
    <source>
        <dbReference type="ARBA" id="ARBA00023136"/>
    </source>
</evidence>
<keyword evidence="3 6" id="KW-0812">Transmembrane</keyword>
<evidence type="ECO:0000256" key="2">
    <source>
        <dbReference type="ARBA" id="ARBA00008034"/>
    </source>
</evidence>
<dbReference type="InterPro" id="IPR001626">
    <property type="entry name" value="ABC_TroCD"/>
</dbReference>
<feature type="transmembrane region" description="Helical" evidence="7">
    <location>
        <begin position="12"/>
        <end position="33"/>
    </location>
</feature>
<dbReference type="InterPro" id="IPR037294">
    <property type="entry name" value="ABC_BtuC-like"/>
</dbReference>
<dbReference type="GO" id="GO:0043190">
    <property type="term" value="C:ATP-binding cassette (ABC) transporter complex"/>
    <property type="evidence" value="ECO:0007669"/>
    <property type="project" value="InterPro"/>
</dbReference>
<name>A0A7C5H8U3_UNCW3</name>
<evidence type="ECO:0000256" key="7">
    <source>
        <dbReference type="SAM" id="Phobius"/>
    </source>
</evidence>
<proteinExistence type="inferred from homology"/>